<dbReference type="Proteomes" id="UP000626109">
    <property type="component" value="Unassembled WGS sequence"/>
</dbReference>
<proteinExistence type="predicted"/>
<sequence>MARNRRKVRFGGEPPAVDHSQWQCLPDDSQAGPRSSDRVVTPVLVYEEAPDRLFRLRSAAGDCFEVHASVLWSSSSVIRGALEEDETEEEIPLPNVSTRALRVAELETISEVLWLAKLLEIESALCEPLAMLLQDLSPGSQDLCSIRPERLLFLMQHGSKDMSPDLLCLLMKTTAHTSGSDLVRLLATTLVPFLGHGSEKVRDVTLATLQQIPALEAQVALLTHKEFGVRMWAVRAVAPLSRPEAVRAVAQLASNPAFQVREAAALSLATAPRGDLSVVQALALLEDPAREVREAAVSSLPQVVALPDQPAAVAALVLAASQGAWPVQCAALRALACIVQDQTLVAEVAQK</sequence>
<dbReference type="AlphaFoldDB" id="A0A813JHR6"/>
<evidence type="ECO:0000313" key="3">
    <source>
        <dbReference type="Proteomes" id="UP000626109"/>
    </source>
</evidence>
<organism evidence="2 3">
    <name type="scientific">Polarella glacialis</name>
    <name type="common">Dinoflagellate</name>
    <dbReference type="NCBI Taxonomy" id="89957"/>
    <lineage>
        <taxon>Eukaryota</taxon>
        <taxon>Sar</taxon>
        <taxon>Alveolata</taxon>
        <taxon>Dinophyceae</taxon>
        <taxon>Suessiales</taxon>
        <taxon>Suessiaceae</taxon>
        <taxon>Polarella</taxon>
    </lineage>
</organism>
<dbReference type="Gene3D" id="1.25.10.10">
    <property type="entry name" value="Leucine-rich Repeat Variant"/>
    <property type="match status" value="1"/>
</dbReference>
<dbReference type="Gene3D" id="3.30.710.10">
    <property type="entry name" value="Potassium Channel Kv1.1, Chain A"/>
    <property type="match status" value="1"/>
</dbReference>
<dbReference type="Pfam" id="PF13646">
    <property type="entry name" value="HEAT_2"/>
    <property type="match status" value="1"/>
</dbReference>
<evidence type="ECO:0000313" key="2">
    <source>
        <dbReference type="EMBL" id="CAE8678560.1"/>
    </source>
</evidence>
<evidence type="ECO:0000256" key="1">
    <source>
        <dbReference type="SAM" id="MobiDB-lite"/>
    </source>
</evidence>
<dbReference type="InterPro" id="IPR011989">
    <property type="entry name" value="ARM-like"/>
</dbReference>
<dbReference type="SUPFAM" id="SSF48371">
    <property type="entry name" value="ARM repeat"/>
    <property type="match status" value="1"/>
</dbReference>
<feature type="region of interest" description="Disordered" evidence="1">
    <location>
        <begin position="1"/>
        <end position="36"/>
    </location>
</feature>
<dbReference type="InterPro" id="IPR011333">
    <property type="entry name" value="SKP1/BTB/POZ_sf"/>
</dbReference>
<dbReference type="EMBL" id="CAJNNW010025695">
    <property type="protein sequence ID" value="CAE8678560.1"/>
    <property type="molecule type" value="Genomic_DNA"/>
</dbReference>
<gene>
    <name evidence="2" type="ORF">PGLA2088_LOCUS20870</name>
</gene>
<reference evidence="2" key="1">
    <citation type="submission" date="2021-02" db="EMBL/GenBank/DDBJ databases">
        <authorList>
            <person name="Dougan E. K."/>
            <person name="Rhodes N."/>
            <person name="Thang M."/>
            <person name="Chan C."/>
        </authorList>
    </citation>
    <scope>NUCLEOTIDE SEQUENCE</scope>
</reference>
<name>A0A813JHR6_POLGL</name>
<accession>A0A813JHR6</accession>
<protein>
    <submittedName>
        <fullName evidence="2">Uncharacterized protein</fullName>
    </submittedName>
</protein>
<dbReference type="InterPro" id="IPR016024">
    <property type="entry name" value="ARM-type_fold"/>
</dbReference>
<comment type="caution">
    <text evidence="2">The sequence shown here is derived from an EMBL/GenBank/DDBJ whole genome shotgun (WGS) entry which is preliminary data.</text>
</comment>